<dbReference type="InterPro" id="IPR032867">
    <property type="entry name" value="DYW_dom"/>
</dbReference>
<dbReference type="PROSITE" id="PS51375">
    <property type="entry name" value="PPR"/>
    <property type="match status" value="4"/>
</dbReference>
<feature type="domain" description="DYW" evidence="4">
    <location>
        <begin position="573"/>
        <end position="665"/>
    </location>
</feature>
<dbReference type="EMBL" id="JBFOLK010000005">
    <property type="protein sequence ID" value="KAL2510674.1"/>
    <property type="molecule type" value="Genomic_DNA"/>
</dbReference>
<feature type="repeat" description="PPR" evidence="3">
    <location>
        <begin position="123"/>
        <end position="157"/>
    </location>
</feature>
<dbReference type="PANTHER" id="PTHR47926">
    <property type="entry name" value="PENTATRICOPEPTIDE REPEAT-CONTAINING PROTEIN"/>
    <property type="match status" value="1"/>
</dbReference>
<comment type="caution">
    <text evidence="5">The sequence shown here is derived from an EMBL/GenBank/DDBJ whole genome shotgun (WGS) entry which is preliminary data.</text>
</comment>
<reference evidence="7" key="2">
    <citation type="submission" date="2024-07" db="EMBL/GenBank/DDBJ databases">
        <title>Two chromosome-level genome assemblies of Korean endemic species Abeliophyllum distichum and Forsythia ovata (Oleaceae).</title>
        <authorList>
            <person name="Jang H."/>
        </authorList>
    </citation>
    <scope>NUCLEOTIDE SEQUENCE [LARGE SCALE GENOMIC DNA]</scope>
</reference>
<dbReference type="EMBL" id="JBFOLK010000013">
    <property type="protein sequence ID" value="KAL2466669.1"/>
    <property type="molecule type" value="Genomic_DNA"/>
</dbReference>
<comment type="similarity">
    <text evidence="1">Belongs to the PPR family. PCMP-H subfamily.</text>
</comment>
<evidence type="ECO:0000313" key="6">
    <source>
        <dbReference type="EMBL" id="KAL2510674.1"/>
    </source>
</evidence>
<gene>
    <name evidence="6" type="ORF">Adt_16274</name>
    <name evidence="5" type="ORF">Adt_42520</name>
</gene>
<dbReference type="FunFam" id="1.25.40.10:FF:000325">
    <property type="entry name" value="Pentatricopeptide repeat-containing protein At4g14820"/>
    <property type="match status" value="1"/>
</dbReference>
<dbReference type="Pfam" id="PF01535">
    <property type="entry name" value="PPR"/>
    <property type="match status" value="3"/>
</dbReference>
<dbReference type="Pfam" id="PF20431">
    <property type="entry name" value="E_motif"/>
    <property type="match status" value="1"/>
</dbReference>
<dbReference type="PANTHER" id="PTHR47926:SF409">
    <property type="entry name" value="DYW DOMAIN-CONTAINING PROTEIN"/>
    <property type="match status" value="1"/>
</dbReference>
<organism evidence="5 7">
    <name type="scientific">Abeliophyllum distichum</name>
    <dbReference type="NCBI Taxonomy" id="126358"/>
    <lineage>
        <taxon>Eukaryota</taxon>
        <taxon>Viridiplantae</taxon>
        <taxon>Streptophyta</taxon>
        <taxon>Embryophyta</taxon>
        <taxon>Tracheophyta</taxon>
        <taxon>Spermatophyta</taxon>
        <taxon>Magnoliopsida</taxon>
        <taxon>eudicotyledons</taxon>
        <taxon>Gunneridae</taxon>
        <taxon>Pentapetalae</taxon>
        <taxon>asterids</taxon>
        <taxon>lamiids</taxon>
        <taxon>Lamiales</taxon>
        <taxon>Oleaceae</taxon>
        <taxon>Forsythieae</taxon>
        <taxon>Abeliophyllum</taxon>
    </lineage>
</organism>
<dbReference type="AlphaFoldDB" id="A0ABD1PRV9"/>
<dbReference type="Pfam" id="PF14432">
    <property type="entry name" value="DYW_deaminase"/>
    <property type="match status" value="1"/>
</dbReference>
<evidence type="ECO:0000256" key="3">
    <source>
        <dbReference type="PROSITE-ProRule" id="PRU00708"/>
    </source>
</evidence>
<reference evidence="5" key="1">
    <citation type="submission" date="2024-07" db="EMBL/GenBank/DDBJ databases">
        <title>Two chromosome-level genome assemblies of Korean endemic species Abeliophyllum distichum and Forsythia ovata (Oleaceae).</title>
        <authorList>
            <person name="Mun J.H."/>
        </authorList>
    </citation>
    <scope>NUCLEOTIDE SEQUENCE</scope>
    <source>
        <strain evidence="5">KNKB198505000391</strain>
        <tissue evidence="5">Leaf</tissue>
    </source>
</reference>
<dbReference type="GO" id="GO:0016070">
    <property type="term" value="P:RNA metabolic process"/>
    <property type="evidence" value="ECO:0007669"/>
    <property type="project" value="UniProtKB-ARBA"/>
</dbReference>
<dbReference type="Proteomes" id="UP001604336">
    <property type="component" value="Unassembled WGS sequence"/>
</dbReference>
<feature type="repeat" description="PPR" evidence="3">
    <location>
        <begin position="92"/>
        <end position="122"/>
    </location>
</feature>
<dbReference type="FunFam" id="1.25.40.10:FF:000344">
    <property type="entry name" value="Pentatricopeptide repeat-containing protein"/>
    <property type="match status" value="1"/>
</dbReference>
<dbReference type="Gene3D" id="1.25.40.10">
    <property type="entry name" value="Tetratricopeptide repeat domain"/>
    <property type="match status" value="3"/>
</dbReference>
<sequence length="665" mass="74522">MGRACSKPLHTHSLHPQATHSFSTTVISAASQDFISLCSKGHLKQAFTTYFSHIWSDPPLFSHLLIECIERNSFPLAQQLHSLIITAGCSRDRFIANHLMSAYSKLGHLKRAVKVFNKMPNRNVMSFNILIGGYIQCGELDCAIELFEQMSDRNVATWNAIVTGMVQFEFNEEGLYMFSRMHALGFLPDYYTLGSALRGCAGLKDLSRGSQIHGYAVSSGLEFDLVVGSSLAHMYMKCGCLREGEGVIESMPVHNIVACNTLIAGKSQNGSSEGALDQYKIMKMAGFRPDKITLVSIISSCSELATLGQGQQVHAEVIKAGALSDVSVVSSLVSMYSRCGCLDDAVKVFYQREGTENDLVLWSSLISAYGFHGRGKEAVEVFNRMEHEGWIPNEVTFLSLLYACSHCGLKDQGLQYFDLMVKKYGLEPQLEHYTCVVDLLGRAGCLAEAESFVRSMPIKPDTITWKTLLSACKIHKNADLSRSIAGEILKMDPQDSASYVLLSNIQASAKRWHDVSEVRKAMRERMVKKEPGISWFELKNEIHHFIMGDKSHPQSEKIDLYLKELTAELKLHGYVPDLGSVLHDMDVEEKEYNLVHHSEKLAIAFALMNTPQGVPIRIMKNLRVCGDCHVVMKYISKFKNREIIVRDASRFHHFKNGYCSCMDYW</sequence>
<evidence type="ECO:0000259" key="4">
    <source>
        <dbReference type="Pfam" id="PF14432"/>
    </source>
</evidence>
<proteinExistence type="inferred from homology"/>
<evidence type="ECO:0000313" key="5">
    <source>
        <dbReference type="EMBL" id="KAL2466669.1"/>
    </source>
</evidence>
<evidence type="ECO:0000256" key="2">
    <source>
        <dbReference type="ARBA" id="ARBA00022737"/>
    </source>
</evidence>
<keyword evidence="2" id="KW-0677">Repeat</keyword>
<dbReference type="InterPro" id="IPR046848">
    <property type="entry name" value="E_motif"/>
</dbReference>
<keyword evidence="7" id="KW-1185">Reference proteome</keyword>
<evidence type="ECO:0000313" key="7">
    <source>
        <dbReference type="Proteomes" id="UP001604336"/>
    </source>
</evidence>
<evidence type="ECO:0000256" key="1">
    <source>
        <dbReference type="ARBA" id="ARBA00006643"/>
    </source>
</evidence>
<dbReference type="Pfam" id="PF12854">
    <property type="entry name" value="PPR_1"/>
    <property type="match status" value="1"/>
</dbReference>
<accession>A0ABD1PRV9</accession>
<feature type="repeat" description="PPR" evidence="3">
    <location>
        <begin position="255"/>
        <end position="289"/>
    </location>
</feature>
<name>A0ABD1PRV9_9LAMI</name>
<feature type="repeat" description="PPR" evidence="3">
    <location>
        <begin position="358"/>
        <end position="392"/>
    </location>
</feature>
<dbReference type="Pfam" id="PF13041">
    <property type="entry name" value="PPR_2"/>
    <property type="match status" value="2"/>
</dbReference>
<protein>
    <submittedName>
        <fullName evidence="5">Tetratricopeptide repeat (TPR)-like superfamily protein</fullName>
    </submittedName>
</protein>
<dbReference type="InterPro" id="IPR002885">
    <property type="entry name" value="PPR_rpt"/>
</dbReference>
<dbReference type="InterPro" id="IPR046960">
    <property type="entry name" value="PPR_At4g14850-like_plant"/>
</dbReference>
<dbReference type="InterPro" id="IPR011990">
    <property type="entry name" value="TPR-like_helical_dom_sf"/>
</dbReference>
<dbReference type="NCBIfam" id="TIGR00756">
    <property type="entry name" value="PPR"/>
    <property type="match status" value="3"/>
</dbReference>